<dbReference type="Proteomes" id="UP000803844">
    <property type="component" value="Unassembled WGS sequence"/>
</dbReference>
<organism evidence="5 6">
    <name type="scientific">Cryphonectria parasitica (strain ATCC 38755 / EP155)</name>
    <dbReference type="NCBI Taxonomy" id="660469"/>
    <lineage>
        <taxon>Eukaryota</taxon>
        <taxon>Fungi</taxon>
        <taxon>Dikarya</taxon>
        <taxon>Ascomycota</taxon>
        <taxon>Pezizomycotina</taxon>
        <taxon>Sordariomycetes</taxon>
        <taxon>Sordariomycetidae</taxon>
        <taxon>Diaporthales</taxon>
        <taxon>Cryphonectriaceae</taxon>
        <taxon>Cryphonectria-Endothia species complex</taxon>
        <taxon>Cryphonectria</taxon>
    </lineage>
</organism>
<dbReference type="SUPFAM" id="SSF56176">
    <property type="entry name" value="FAD-binding/transporter-associated domain-like"/>
    <property type="match status" value="1"/>
</dbReference>
<keyword evidence="3" id="KW-0732">Signal</keyword>
<protein>
    <submittedName>
        <fullName evidence="5">FAD-binding domain-containing protein</fullName>
    </submittedName>
</protein>
<dbReference type="EMBL" id="MU032344">
    <property type="protein sequence ID" value="KAF3771369.1"/>
    <property type="molecule type" value="Genomic_DNA"/>
</dbReference>
<keyword evidence="6" id="KW-1185">Reference proteome</keyword>
<dbReference type="Gene3D" id="3.30.465.10">
    <property type="match status" value="2"/>
</dbReference>
<evidence type="ECO:0000256" key="1">
    <source>
        <dbReference type="ARBA" id="ARBA00005466"/>
    </source>
</evidence>
<accession>A0A9P4YD75</accession>
<dbReference type="PROSITE" id="PS51257">
    <property type="entry name" value="PROKAR_LIPOPROTEIN"/>
    <property type="match status" value="1"/>
</dbReference>
<dbReference type="GO" id="GO:0016491">
    <property type="term" value="F:oxidoreductase activity"/>
    <property type="evidence" value="ECO:0007669"/>
    <property type="project" value="UniProtKB-KW"/>
</dbReference>
<dbReference type="InterPro" id="IPR016166">
    <property type="entry name" value="FAD-bd_PCMH"/>
</dbReference>
<reference evidence="5" key="1">
    <citation type="journal article" date="2020" name="Phytopathology">
        <title>Genome sequence of the chestnut blight fungus Cryphonectria parasitica EP155: A fundamental resource for an archetypical invasive plant pathogen.</title>
        <authorList>
            <person name="Crouch J.A."/>
            <person name="Dawe A."/>
            <person name="Aerts A."/>
            <person name="Barry K."/>
            <person name="Churchill A.C.L."/>
            <person name="Grimwood J."/>
            <person name="Hillman B."/>
            <person name="Milgroom M.G."/>
            <person name="Pangilinan J."/>
            <person name="Smith M."/>
            <person name="Salamov A."/>
            <person name="Schmutz J."/>
            <person name="Yadav J."/>
            <person name="Grigoriev I.V."/>
            <person name="Nuss D."/>
        </authorList>
    </citation>
    <scope>NUCLEOTIDE SEQUENCE</scope>
    <source>
        <strain evidence="5">EP155</strain>
    </source>
</reference>
<dbReference type="Pfam" id="PF01565">
    <property type="entry name" value="FAD_binding_4"/>
    <property type="match status" value="1"/>
</dbReference>
<dbReference type="AlphaFoldDB" id="A0A9P4YD75"/>
<dbReference type="InterPro" id="IPR050432">
    <property type="entry name" value="FAD-linked_Oxidoreductases_BP"/>
</dbReference>
<name>A0A9P4YD75_CRYP1</name>
<dbReference type="PANTHER" id="PTHR13878:SF97">
    <property type="entry name" value="ISOAMYL ALCOHOL OXIDASE"/>
    <property type="match status" value="1"/>
</dbReference>
<evidence type="ECO:0000313" key="6">
    <source>
        <dbReference type="Proteomes" id="UP000803844"/>
    </source>
</evidence>
<comment type="caution">
    <text evidence="5">The sequence shown here is derived from an EMBL/GenBank/DDBJ whole genome shotgun (WGS) entry which is preliminary data.</text>
</comment>
<dbReference type="PROSITE" id="PS51387">
    <property type="entry name" value="FAD_PCMH"/>
    <property type="match status" value="1"/>
</dbReference>
<evidence type="ECO:0000256" key="3">
    <source>
        <dbReference type="SAM" id="SignalP"/>
    </source>
</evidence>
<dbReference type="PANTHER" id="PTHR13878">
    <property type="entry name" value="GULONOLACTONE OXIDASE"/>
    <property type="match status" value="1"/>
</dbReference>
<feature type="signal peptide" evidence="3">
    <location>
        <begin position="1"/>
        <end position="17"/>
    </location>
</feature>
<evidence type="ECO:0000259" key="4">
    <source>
        <dbReference type="PROSITE" id="PS51387"/>
    </source>
</evidence>
<feature type="domain" description="FAD-binding PCMH-type" evidence="4">
    <location>
        <begin position="127"/>
        <end position="309"/>
    </location>
</feature>
<dbReference type="InterPro" id="IPR006094">
    <property type="entry name" value="Oxid_FAD_bind_N"/>
</dbReference>
<comment type="similarity">
    <text evidence="1">Belongs to the oxygen-dependent FAD-linked oxidoreductase family.</text>
</comment>
<gene>
    <name evidence="5" type="ORF">M406DRAFT_286303</name>
</gene>
<feature type="chain" id="PRO_5040198055" evidence="3">
    <location>
        <begin position="18"/>
        <end position="584"/>
    </location>
</feature>
<dbReference type="Pfam" id="PF08031">
    <property type="entry name" value="BBE"/>
    <property type="match status" value="1"/>
</dbReference>
<dbReference type="InterPro" id="IPR016169">
    <property type="entry name" value="FAD-bd_PCMH_sub2"/>
</dbReference>
<dbReference type="RefSeq" id="XP_040782330.1">
    <property type="nucleotide sequence ID" value="XM_040918667.1"/>
</dbReference>
<dbReference type="GO" id="GO:0071949">
    <property type="term" value="F:FAD binding"/>
    <property type="evidence" value="ECO:0007669"/>
    <property type="project" value="InterPro"/>
</dbReference>
<keyword evidence="2" id="KW-0560">Oxidoreductase</keyword>
<dbReference type="InterPro" id="IPR036318">
    <property type="entry name" value="FAD-bd_PCMH-like_sf"/>
</dbReference>
<proteinExistence type="inferred from homology"/>
<dbReference type="InterPro" id="IPR012951">
    <property type="entry name" value="BBE"/>
</dbReference>
<evidence type="ECO:0000256" key="2">
    <source>
        <dbReference type="ARBA" id="ARBA00023002"/>
    </source>
</evidence>
<dbReference type="OrthoDB" id="9983560at2759"/>
<sequence>MAFRLLSPITLATSVAALVSTVWNGTSYACKCYHDDACWPTRDEWSKLNSSVAGRLVVDVPPGSVCHDTFEGPLGTLHTYNAAQCTNVSTLFYEEQWTTDQPAAELWTYYTNETCRPTTDPSDPCTLGFYGVYVILATEYEHIKAGIDFAREHQLRLIVRNTGHDFLGRSTGWGALVINTHSFQNATFSVNYEGPGNYTGPSVRVGAGVQGRQLLRQANAENPPLALVVGECPTVGPSGGFIQGGGHGPMTTMYGLAADNVLEFEVLTADGEYKVANSESNIDLFWALRGGGPAAYAVILSTTFRAYEDVPSSGAILNINSTHTTNETLFWEAVSIFLGYSNHFVDSGLYVYYELTDLRLHIQPFVAINQTTEQLDTILQPLFDDLNSIGLSNYFTTTKGFDTLFDLYIDLFEDEEAGVSAVTGGWAFAHEDVANNNDGIAAAFQNAIAYGAGIIGHIWDPGHNMPIPNSATNPRFRNTSDFAIIALSVATNATWEEKEAAQALMTYNLDQAFREAGPNGCGYVNEGDPNQPDWQTHFYGTNYPELLTIRQKWDPTGVFYSIATPGTEDWEVIDYGTRLCKRVD</sequence>
<dbReference type="GeneID" id="63835796"/>
<evidence type="ECO:0000313" key="5">
    <source>
        <dbReference type="EMBL" id="KAF3771369.1"/>
    </source>
</evidence>